<sequence>MRLIGSALLALGCLAAGQATAQCYTVYDAGNRVLYHGRESPVDMSKPLHETVPGMYPGGHLVFDNISSCDELRPLQPVVQSARSAEPDTARMGAGPSRAARKEITELRDLKLRVTREGDNLLIEPLDH</sequence>
<dbReference type="AlphaFoldDB" id="A0A936ZSM0"/>
<evidence type="ECO:0000313" key="4">
    <source>
        <dbReference type="Proteomes" id="UP000613011"/>
    </source>
</evidence>
<protein>
    <recommendedName>
        <fullName evidence="5">DUF4124 domain-containing protein</fullName>
    </recommendedName>
</protein>
<dbReference type="RefSeq" id="WP_201684893.1">
    <property type="nucleotide sequence ID" value="NZ_JAEQNA010000006.1"/>
</dbReference>
<evidence type="ECO:0008006" key="5">
    <source>
        <dbReference type="Google" id="ProtNLM"/>
    </source>
</evidence>
<evidence type="ECO:0000313" key="3">
    <source>
        <dbReference type="EMBL" id="MBL0421811.1"/>
    </source>
</evidence>
<dbReference type="Proteomes" id="UP000613011">
    <property type="component" value="Unassembled WGS sequence"/>
</dbReference>
<organism evidence="3 4">
    <name type="scientific">Ramlibacter aurantiacus</name>
    <dbReference type="NCBI Taxonomy" id="2801330"/>
    <lineage>
        <taxon>Bacteria</taxon>
        <taxon>Pseudomonadati</taxon>
        <taxon>Pseudomonadota</taxon>
        <taxon>Betaproteobacteria</taxon>
        <taxon>Burkholderiales</taxon>
        <taxon>Comamonadaceae</taxon>
        <taxon>Ramlibacter</taxon>
    </lineage>
</organism>
<gene>
    <name evidence="3" type="ORF">JI739_15790</name>
</gene>
<feature type="region of interest" description="Disordered" evidence="1">
    <location>
        <begin position="79"/>
        <end position="99"/>
    </location>
</feature>
<reference evidence="3" key="1">
    <citation type="submission" date="2021-01" db="EMBL/GenBank/DDBJ databases">
        <title>Ramlibacter sp. strain AW1 16S ribosomal RNA gene Genome sequencing and assembly.</title>
        <authorList>
            <person name="Kang M."/>
        </authorList>
    </citation>
    <scope>NUCLEOTIDE SEQUENCE</scope>
    <source>
        <strain evidence="3">AW1</strain>
    </source>
</reference>
<keyword evidence="4" id="KW-1185">Reference proteome</keyword>
<name>A0A936ZSM0_9BURK</name>
<dbReference type="EMBL" id="JAEQNA010000006">
    <property type="protein sequence ID" value="MBL0421811.1"/>
    <property type="molecule type" value="Genomic_DNA"/>
</dbReference>
<feature type="signal peptide" evidence="2">
    <location>
        <begin position="1"/>
        <end position="21"/>
    </location>
</feature>
<proteinExistence type="predicted"/>
<keyword evidence="2" id="KW-0732">Signal</keyword>
<evidence type="ECO:0000256" key="2">
    <source>
        <dbReference type="SAM" id="SignalP"/>
    </source>
</evidence>
<feature type="chain" id="PRO_5037160271" description="DUF4124 domain-containing protein" evidence="2">
    <location>
        <begin position="22"/>
        <end position="128"/>
    </location>
</feature>
<comment type="caution">
    <text evidence="3">The sequence shown here is derived from an EMBL/GenBank/DDBJ whole genome shotgun (WGS) entry which is preliminary data.</text>
</comment>
<evidence type="ECO:0000256" key="1">
    <source>
        <dbReference type="SAM" id="MobiDB-lite"/>
    </source>
</evidence>
<accession>A0A936ZSM0</accession>